<dbReference type="AlphaFoldDB" id="A0A2G8RAR8"/>
<evidence type="ECO:0000256" key="2">
    <source>
        <dbReference type="ARBA" id="ARBA00012438"/>
    </source>
</evidence>
<keyword evidence="6" id="KW-0418">Kinase</keyword>
<sequence>MIAAAGPRPLPGGLAARIIGFLSIALIPLGVVAYMQTAQLSEETRARTQLSLAALTESAASGERQTILRALGAAQALGSAAILFPDDDAQCSALFKEYVTSKPGVSFAGILSEDGILRCSSSGEVIDISTSPNFQFIVNNPHSTVQLNEAPRISKTAVLMVAEPFYRNDTLAGYVALSIPAIGLRDSALPDPDSDMAELLTFNTSGQVLSSRSPREHTVELLPDALDLATLSQTTAQSFKARSADGQTRIFAVAPLVPGLVYALSIWPQDGSAATAVQVNDFAKLLPFLMWAASVIVAFLAINRLVIRHVRTLSQQMRNFARNRRVPQVTAGDQMALELRDMESDFLHMADAILQDEAQLENALREKTILLKEVHHRVKNNLQLISSIMNMQIRQSDSYETQQVLRRLQERIRGLATIHRNLYQTEDLGHVDAGRLLDDLIHQMSLVADQSPSRVKLETNLEHVELYPDQAVPLSLLTAEALTNAVKYIRPDPNGASRVSIRFNRVGANRAVIEISNTCSGEDCEPSNSTGLGSRLIRAFSTQLGGELEQGAIDDIYTVRVEFTLTDFIPEAGDY</sequence>
<dbReference type="Proteomes" id="UP000231259">
    <property type="component" value="Unassembled WGS sequence"/>
</dbReference>
<dbReference type="GO" id="GO:0004673">
    <property type="term" value="F:protein histidine kinase activity"/>
    <property type="evidence" value="ECO:0007669"/>
    <property type="project" value="UniProtKB-EC"/>
</dbReference>
<dbReference type="Pfam" id="PF07568">
    <property type="entry name" value="HisKA_2"/>
    <property type="match status" value="1"/>
</dbReference>
<evidence type="ECO:0000313" key="11">
    <source>
        <dbReference type="Proteomes" id="UP000231259"/>
    </source>
</evidence>
<protein>
    <recommendedName>
        <fullName evidence="2">histidine kinase</fullName>
        <ecNumber evidence="2">2.7.13.3</ecNumber>
    </recommendedName>
</protein>
<evidence type="ECO:0000256" key="6">
    <source>
        <dbReference type="ARBA" id="ARBA00022777"/>
    </source>
</evidence>
<proteinExistence type="predicted"/>
<evidence type="ECO:0000256" key="5">
    <source>
        <dbReference type="ARBA" id="ARBA00022741"/>
    </source>
</evidence>
<dbReference type="InterPro" id="IPR036890">
    <property type="entry name" value="HATPase_C_sf"/>
</dbReference>
<keyword evidence="5" id="KW-0547">Nucleotide-binding</keyword>
<evidence type="ECO:0000256" key="3">
    <source>
        <dbReference type="ARBA" id="ARBA00022553"/>
    </source>
</evidence>
<evidence type="ECO:0000313" key="10">
    <source>
        <dbReference type="EMBL" id="PIL18632.1"/>
    </source>
</evidence>
<dbReference type="GO" id="GO:0005524">
    <property type="term" value="F:ATP binding"/>
    <property type="evidence" value="ECO:0007669"/>
    <property type="project" value="UniProtKB-KW"/>
</dbReference>
<dbReference type="SUPFAM" id="SSF55874">
    <property type="entry name" value="ATPase domain of HSP90 chaperone/DNA topoisomerase II/histidine kinase"/>
    <property type="match status" value="1"/>
</dbReference>
<keyword evidence="4" id="KW-0808">Transferase</keyword>
<keyword evidence="8" id="KW-1133">Transmembrane helix</keyword>
<comment type="caution">
    <text evidence="10">The sequence shown here is derived from an EMBL/GenBank/DDBJ whole genome shotgun (WGS) entry which is preliminary data.</text>
</comment>
<dbReference type="EMBL" id="AWWI01000121">
    <property type="protein sequence ID" value="PIL18632.1"/>
    <property type="molecule type" value="Genomic_DNA"/>
</dbReference>
<feature type="domain" description="Signal transduction histidine kinase subgroup 2 dimerisation and phosphoacceptor" evidence="9">
    <location>
        <begin position="373"/>
        <end position="445"/>
    </location>
</feature>
<keyword evidence="8" id="KW-0472">Membrane</keyword>
<dbReference type="InterPro" id="IPR011495">
    <property type="entry name" value="Sig_transdc_His_kin_sub2_dim/P"/>
</dbReference>
<feature type="transmembrane region" description="Helical" evidence="8">
    <location>
        <begin position="250"/>
        <end position="268"/>
    </location>
</feature>
<gene>
    <name evidence="10" type="ORF">P775_18855</name>
</gene>
<dbReference type="EC" id="2.7.13.3" evidence="2"/>
<dbReference type="OrthoDB" id="9767435at2"/>
<keyword evidence="3" id="KW-0597">Phosphoprotein</keyword>
<evidence type="ECO:0000259" key="9">
    <source>
        <dbReference type="Pfam" id="PF07568"/>
    </source>
</evidence>
<comment type="catalytic activity">
    <reaction evidence="1">
        <text>ATP + protein L-histidine = ADP + protein N-phospho-L-histidine.</text>
        <dbReference type="EC" id="2.7.13.3"/>
    </reaction>
</comment>
<feature type="transmembrane region" description="Helical" evidence="8">
    <location>
        <begin position="288"/>
        <end position="307"/>
    </location>
</feature>
<evidence type="ECO:0000256" key="4">
    <source>
        <dbReference type="ARBA" id="ARBA00022679"/>
    </source>
</evidence>
<name>A0A2G8RAR8_9RHOB</name>
<dbReference type="Gene3D" id="3.30.565.10">
    <property type="entry name" value="Histidine kinase-like ATPase, C-terminal domain"/>
    <property type="match status" value="1"/>
</dbReference>
<feature type="transmembrane region" description="Helical" evidence="8">
    <location>
        <begin position="14"/>
        <end position="35"/>
    </location>
</feature>
<evidence type="ECO:0000256" key="8">
    <source>
        <dbReference type="SAM" id="Phobius"/>
    </source>
</evidence>
<organism evidence="10 11">
    <name type="scientific">Puniceibacterium antarcticum</name>
    <dbReference type="NCBI Taxonomy" id="1206336"/>
    <lineage>
        <taxon>Bacteria</taxon>
        <taxon>Pseudomonadati</taxon>
        <taxon>Pseudomonadota</taxon>
        <taxon>Alphaproteobacteria</taxon>
        <taxon>Rhodobacterales</taxon>
        <taxon>Paracoccaceae</taxon>
        <taxon>Puniceibacterium</taxon>
    </lineage>
</organism>
<keyword evidence="11" id="KW-1185">Reference proteome</keyword>
<keyword evidence="7" id="KW-0067">ATP-binding</keyword>
<dbReference type="Gene3D" id="3.30.450.20">
    <property type="entry name" value="PAS domain"/>
    <property type="match status" value="2"/>
</dbReference>
<accession>A0A2G8RAR8</accession>
<dbReference type="PANTHER" id="PTHR41523">
    <property type="entry name" value="TWO-COMPONENT SYSTEM SENSOR PROTEIN"/>
    <property type="match status" value="1"/>
</dbReference>
<dbReference type="RefSeq" id="WP_099912278.1">
    <property type="nucleotide sequence ID" value="NZ_AWWI01000121.1"/>
</dbReference>
<reference evidence="10 11" key="1">
    <citation type="submission" date="2013-09" db="EMBL/GenBank/DDBJ databases">
        <title>Genome sequencing of Phaeobacter antarcticus sp. nov. SM1211.</title>
        <authorList>
            <person name="Zhang X.-Y."/>
            <person name="Liu C."/>
            <person name="Chen X.-L."/>
            <person name="Xie B.-B."/>
            <person name="Qin Q.-L."/>
            <person name="Rong J.-C."/>
            <person name="Zhang Y.-Z."/>
        </authorList>
    </citation>
    <scope>NUCLEOTIDE SEQUENCE [LARGE SCALE GENOMIC DNA]</scope>
    <source>
        <strain evidence="10 11">SM1211</strain>
    </source>
</reference>
<keyword evidence="8" id="KW-0812">Transmembrane</keyword>
<dbReference type="PANTHER" id="PTHR41523:SF8">
    <property type="entry name" value="ETHYLENE RESPONSE SENSOR PROTEIN"/>
    <property type="match status" value="1"/>
</dbReference>
<evidence type="ECO:0000256" key="7">
    <source>
        <dbReference type="ARBA" id="ARBA00022840"/>
    </source>
</evidence>
<evidence type="ECO:0000256" key="1">
    <source>
        <dbReference type="ARBA" id="ARBA00000085"/>
    </source>
</evidence>